<dbReference type="GO" id="GO:0046872">
    <property type="term" value="F:metal ion binding"/>
    <property type="evidence" value="ECO:0007669"/>
    <property type="project" value="UniProtKB-KW"/>
</dbReference>
<keyword evidence="6" id="KW-0378">Hydrolase</keyword>
<reference evidence="8" key="1">
    <citation type="submission" date="2021-04" db="EMBL/GenBank/DDBJ databases">
        <title>Genome sequence of Woronichinia naegeliana from Washington state freshwater lake bloom.</title>
        <authorList>
            <person name="Dreher T.W."/>
        </authorList>
    </citation>
    <scope>NUCLEOTIDE SEQUENCE</scope>
    <source>
        <strain evidence="8">WA131</strain>
    </source>
</reference>
<dbReference type="KEGG" id="wna:KA717_31550"/>
<dbReference type="PANTHER" id="PTHR30302:SF1">
    <property type="entry name" value="HYDROGENASE 2 MATURATION PROTEASE"/>
    <property type="match status" value="1"/>
</dbReference>
<evidence type="ECO:0000256" key="7">
    <source>
        <dbReference type="PIRSR" id="PIRSR604419-1"/>
    </source>
</evidence>
<feature type="binding site" evidence="7">
    <location>
        <position position="66"/>
    </location>
    <ligand>
        <name>Ni(2+)</name>
        <dbReference type="ChEBI" id="CHEBI:49786"/>
    </ligand>
</feature>
<proteinExistence type="inferred from homology"/>
<dbReference type="Pfam" id="PF01750">
    <property type="entry name" value="HycI"/>
    <property type="match status" value="1"/>
</dbReference>
<dbReference type="NCBIfam" id="TIGR00072">
    <property type="entry name" value="hydrog_prot"/>
    <property type="match status" value="1"/>
</dbReference>
<evidence type="ECO:0000256" key="5">
    <source>
        <dbReference type="ARBA" id="ARBA00022750"/>
    </source>
</evidence>
<keyword evidence="5" id="KW-0064">Aspartyl protease</keyword>
<evidence type="ECO:0000256" key="3">
    <source>
        <dbReference type="ARBA" id="ARBA00022670"/>
    </source>
</evidence>
<evidence type="ECO:0000256" key="6">
    <source>
        <dbReference type="ARBA" id="ARBA00022801"/>
    </source>
</evidence>
<dbReference type="AlphaFoldDB" id="A0A977PW19"/>
<dbReference type="PANTHER" id="PTHR30302">
    <property type="entry name" value="HYDROGENASE 1 MATURATION PROTEASE"/>
    <property type="match status" value="1"/>
</dbReference>
<dbReference type="PRINTS" id="PR00446">
    <property type="entry name" value="HYDRGNUPTAKE"/>
</dbReference>
<keyword evidence="2 7" id="KW-0533">Nickel</keyword>
<keyword evidence="3" id="KW-0645">Protease</keyword>
<dbReference type="GO" id="GO:0008047">
    <property type="term" value="F:enzyme activator activity"/>
    <property type="evidence" value="ECO:0007669"/>
    <property type="project" value="InterPro"/>
</dbReference>
<dbReference type="Proteomes" id="UP001065613">
    <property type="component" value="Chromosome"/>
</dbReference>
<sequence length="168" mass="18186">MIVQPEILVLGLGNILLGDEGLGIRALEQLQERYCLPDTIQVLDGGVLGLELLAYAEGMTKWLIIDAVQTGQPPGTIVRLAGEEVPAAFALKLSMHQVGFQEVLALCQLRGTMPSDLVVWGIEPAVLASGVRLSETVATNLEELVEKVVTELEGWGMKIDSKKERVLQ</sequence>
<dbReference type="CDD" id="cd06062">
    <property type="entry name" value="H2MP_MemB-H2up"/>
    <property type="match status" value="1"/>
</dbReference>
<name>A0A977PW19_9CYAN</name>
<keyword evidence="4 7" id="KW-0479">Metal-binding</keyword>
<dbReference type="FunFam" id="3.40.50.1450:FF:000002">
    <property type="entry name" value="Hydrogenase 1 maturation protease"/>
    <property type="match status" value="1"/>
</dbReference>
<dbReference type="GO" id="GO:0004190">
    <property type="term" value="F:aspartic-type endopeptidase activity"/>
    <property type="evidence" value="ECO:0007669"/>
    <property type="project" value="UniProtKB-KW"/>
</dbReference>
<evidence type="ECO:0000313" key="8">
    <source>
        <dbReference type="EMBL" id="UXE60145.1"/>
    </source>
</evidence>
<evidence type="ECO:0000256" key="2">
    <source>
        <dbReference type="ARBA" id="ARBA00022596"/>
    </source>
</evidence>
<evidence type="ECO:0000256" key="1">
    <source>
        <dbReference type="ARBA" id="ARBA00006814"/>
    </source>
</evidence>
<dbReference type="GO" id="GO:0016485">
    <property type="term" value="P:protein processing"/>
    <property type="evidence" value="ECO:0007669"/>
    <property type="project" value="InterPro"/>
</dbReference>
<organism evidence="8">
    <name type="scientific">Woronichinia naegeliana WA131</name>
    <dbReference type="NCBI Taxonomy" id="2824559"/>
    <lineage>
        <taxon>Bacteria</taxon>
        <taxon>Bacillati</taxon>
        <taxon>Cyanobacteriota</taxon>
        <taxon>Cyanophyceae</taxon>
        <taxon>Synechococcales</taxon>
        <taxon>Coelosphaeriaceae</taxon>
        <taxon>Woronichinia</taxon>
    </lineage>
</organism>
<comment type="similarity">
    <text evidence="1">Belongs to the peptidase A31 family.</text>
</comment>
<dbReference type="EMBL" id="CP073041">
    <property type="protein sequence ID" value="UXE60145.1"/>
    <property type="molecule type" value="Genomic_DNA"/>
</dbReference>
<gene>
    <name evidence="8" type="ORF">KA717_31550</name>
</gene>
<accession>A0A977PW19</accession>
<dbReference type="InterPro" id="IPR000671">
    <property type="entry name" value="Peptidase_A31"/>
</dbReference>
<dbReference type="NCBIfam" id="TIGR00140">
    <property type="entry name" value="hupD"/>
    <property type="match status" value="1"/>
</dbReference>
<dbReference type="InterPro" id="IPR023430">
    <property type="entry name" value="Pept_HybD-like_dom_sf"/>
</dbReference>
<feature type="binding site" evidence="7">
    <location>
        <position position="96"/>
    </location>
    <ligand>
        <name>Ni(2+)</name>
        <dbReference type="ChEBI" id="CHEBI:49786"/>
    </ligand>
</feature>
<protein>
    <submittedName>
        <fullName evidence="8">HyaD/HybD family hydrogenase maturation endopeptidase</fullName>
    </submittedName>
</protein>
<dbReference type="SUPFAM" id="SSF53163">
    <property type="entry name" value="HybD-like"/>
    <property type="match status" value="1"/>
</dbReference>
<dbReference type="InterPro" id="IPR004419">
    <property type="entry name" value="Pept_A31_hyd_express"/>
</dbReference>
<feature type="binding site" evidence="7">
    <location>
        <position position="20"/>
    </location>
    <ligand>
        <name>Ni(2+)</name>
        <dbReference type="ChEBI" id="CHEBI:49786"/>
    </ligand>
</feature>
<evidence type="ECO:0000256" key="4">
    <source>
        <dbReference type="ARBA" id="ARBA00022723"/>
    </source>
</evidence>
<dbReference type="Gene3D" id="3.40.50.1450">
    <property type="entry name" value="HybD-like"/>
    <property type="match status" value="1"/>
</dbReference>